<protein>
    <submittedName>
        <fullName evidence="3">Uncharacterized protein</fullName>
    </submittedName>
</protein>
<evidence type="ECO:0000256" key="1">
    <source>
        <dbReference type="SAM" id="Phobius"/>
    </source>
</evidence>
<dbReference type="RefSeq" id="WP_191739178.1">
    <property type="nucleotide sequence ID" value="NZ_JACSQB010000034.1"/>
</dbReference>
<accession>A0ABR8YPQ6</accession>
<sequence>MKYNFKKIAIFLASVFTFSVLALPTQQARAITDSSMTIAENQGLVATNVKYSENDTSFTLVAKDQDLTIDMSISKIDEDNIEVLTTTSEGESHRLTYNRNDDYMVMDGEEITVVKTVTYNENLAESTIQRLSSSSYDPIYVSTNKLNVSRTVTTIGAIATLIGGVIAIAALTGVSIATSVIASKIANWASVVGLASLAAGYLFDGYVQYDLYKTKEPVSIGYGSNQIAYRYEDVRAIGEVRNKYMNVQLLSQGSWCFGTKPF</sequence>
<keyword evidence="4" id="KW-1185">Reference proteome</keyword>
<feature type="transmembrane region" description="Helical" evidence="1">
    <location>
        <begin position="155"/>
        <end position="178"/>
    </location>
</feature>
<dbReference type="EMBL" id="JACSQB010000034">
    <property type="protein sequence ID" value="MBD8046204.1"/>
    <property type="molecule type" value="Genomic_DNA"/>
</dbReference>
<keyword evidence="1" id="KW-0472">Membrane</keyword>
<feature type="transmembrane region" description="Helical" evidence="1">
    <location>
        <begin position="185"/>
        <end position="203"/>
    </location>
</feature>
<evidence type="ECO:0000313" key="4">
    <source>
        <dbReference type="Proteomes" id="UP000627166"/>
    </source>
</evidence>
<evidence type="ECO:0000256" key="2">
    <source>
        <dbReference type="SAM" id="SignalP"/>
    </source>
</evidence>
<name>A0ABR8YPQ6_9CLOT</name>
<keyword evidence="2" id="KW-0732">Signal</keyword>
<comment type="caution">
    <text evidence="3">The sequence shown here is derived from an EMBL/GenBank/DDBJ whole genome shotgun (WGS) entry which is preliminary data.</text>
</comment>
<keyword evidence="1" id="KW-1133">Transmembrane helix</keyword>
<feature type="chain" id="PRO_5045793422" evidence="2">
    <location>
        <begin position="23"/>
        <end position="262"/>
    </location>
</feature>
<feature type="signal peptide" evidence="2">
    <location>
        <begin position="1"/>
        <end position="22"/>
    </location>
</feature>
<dbReference type="Proteomes" id="UP000627166">
    <property type="component" value="Unassembled WGS sequence"/>
</dbReference>
<proteinExistence type="predicted"/>
<organism evidence="3 4">
    <name type="scientific">Clostridium faecium</name>
    <dbReference type="NCBI Taxonomy" id="2762223"/>
    <lineage>
        <taxon>Bacteria</taxon>
        <taxon>Bacillati</taxon>
        <taxon>Bacillota</taxon>
        <taxon>Clostridia</taxon>
        <taxon>Eubacteriales</taxon>
        <taxon>Clostridiaceae</taxon>
        <taxon>Clostridium</taxon>
    </lineage>
</organism>
<gene>
    <name evidence="3" type="ORF">H9637_03960</name>
</gene>
<reference evidence="3 4" key="1">
    <citation type="submission" date="2020-08" db="EMBL/GenBank/DDBJ databases">
        <title>A Genomic Blueprint of the Chicken Gut Microbiome.</title>
        <authorList>
            <person name="Gilroy R."/>
            <person name="Ravi A."/>
            <person name="Getino M."/>
            <person name="Pursley I."/>
            <person name="Horton D.L."/>
            <person name="Alikhan N.-F."/>
            <person name="Baker D."/>
            <person name="Gharbi K."/>
            <person name="Hall N."/>
            <person name="Watson M."/>
            <person name="Adriaenssens E.M."/>
            <person name="Foster-Nyarko E."/>
            <person name="Jarju S."/>
            <person name="Secka A."/>
            <person name="Antonio M."/>
            <person name="Oren A."/>
            <person name="Chaudhuri R."/>
            <person name="La Ragione R.M."/>
            <person name="Hildebrand F."/>
            <person name="Pallen M.J."/>
        </authorList>
    </citation>
    <scope>NUCLEOTIDE SEQUENCE [LARGE SCALE GENOMIC DNA]</scope>
    <source>
        <strain evidence="3 4">N37</strain>
    </source>
</reference>
<evidence type="ECO:0000313" key="3">
    <source>
        <dbReference type="EMBL" id="MBD8046204.1"/>
    </source>
</evidence>
<keyword evidence="1" id="KW-0812">Transmembrane</keyword>